<evidence type="ECO:0000256" key="1">
    <source>
        <dbReference type="SAM" id="Phobius"/>
    </source>
</evidence>
<keyword evidence="3" id="KW-1185">Reference proteome</keyword>
<accession>A0ABT3X8T6</accession>
<dbReference type="EMBL" id="JAPMLT010000009">
    <property type="protein sequence ID" value="MCX7571174.1"/>
    <property type="molecule type" value="Genomic_DNA"/>
</dbReference>
<sequence>MDLYHNWVYVHVLNTPWFVWGIVLIVLTFNLLSPVILWITFSGRKIRWQSIKKQL</sequence>
<evidence type="ECO:0000313" key="2">
    <source>
        <dbReference type="EMBL" id="MCX7571174.1"/>
    </source>
</evidence>
<name>A0ABT3X8T6_9BACL</name>
<comment type="caution">
    <text evidence="2">The sequence shown here is derived from an EMBL/GenBank/DDBJ whole genome shotgun (WGS) entry which is preliminary data.</text>
</comment>
<keyword evidence="1" id="KW-0812">Transmembrane</keyword>
<feature type="transmembrane region" description="Helical" evidence="1">
    <location>
        <begin position="17"/>
        <end position="41"/>
    </location>
</feature>
<dbReference type="Proteomes" id="UP001208017">
    <property type="component" value="Unassembled WGS sequence"/>
</dbReference>
<proteinExistence type="predicted"/>
<organism evidence="2 3">
    <name type="scientific">Tumebacillus lacus</name>
    <dbReference type="NCBI Taxonomy" id="2995335"/>
    <lineage>
        <taxon>Bacteria</taxon>
        <taxon>Bacillati</taxon>
        <taxon>Bacillota</taxon>
        <taxon>Bacilli</taxon>
        <taxon>Bacillales</taxon>
        <taxon>Alicyclobacillaceae</taxon>
        <taxon>Tumebacillus</taxon>
    </lineage>
</organism>
<evidence type="ECO:0000313" key="3">
    <source>
        <dbReference type="Proteomes" id="UP001208017"/>
    </source>
</evidence>
<keyword evidence="1" id="KW-0472">Membrane</keyword>
<reference evidence="2 3" key="1">
    <citation type="submission" date="2022-11" db="EMBL/GenBank/DDBJ databases">
        <title>Study of microbial diversity in lake waters.</title>
        <authorList>
            <person name="Zhang J."/>
        </authorList>
    </citation>
    <scope>NUCLEOTIDE SEQUENCE [LARGE SCALE GENOMIC DNA]</scope>
    <source>
        <strain evidence="2 3">DT12</strain>
    </source>
</reference>
<protein>
    <submittedName>
        <fullName evidence="2">Uncharacterized protein</fullName>
    </submittedName>
</protein>
<keyword evidence="1" id="KW-1133">Transmembrane helix</keyword>
<dbReference type="RefSeq" id="WP_267152423.1">
    <property type="nucleotide sequence ID" value="NZ_JAPMLT010000009.1"/>
</dbReference>
<gene>
    <name evidence="2" type="ORF">OS242_14575</name>
</gene>